<dbReference type="PANTHER" id="PTHR17453">
    <property type="entry name" value="SIGNAL RECOGNITION PARTICLE 19 KD PROTEIN"/>
    <property type="match status" value="1"/>
</dbReference>
<protein>
    <submittedName>
        <fullName evidence="6">Signal recognition particle, SRP19 subunit</fullName>
    </submittedName>
</protein>
<name>A0A0V0QN16_PSEPJ</name>
<keyword evidence="3" id="KW-0733">Signal recognition particle</keyword>
<evidence type="ECO:0000313" key="6">
    <source>
        <dbReference type="EMBL" id="KRX03448.1"/>
    </source>
</evidence>
<dbReference type="Gene3D" id="3.30.56.30">
    <property type="entry name" value="Signal recognition particle, SRP19-like subunit"/>
    <property type="match status" value="1"/>
</dbReference>
<keyword evidence="7" id="KW-1185">Reference proteome</keyword>
<evidence type="ECO:0000313" key="7">
    <source>
        <dbReference type="Proteomes" id="UP000054937"/>
    </source>
</evidence>
<dbReference type="FunCoup" id="A0A0V0QN16">
    <property type="interactions" value="279"/>
</dbReference>
<proteinExistence type="predicted"/>
<dbReference type="GO" id="GO:0006617">
    <property type="term" value="P:SRP-dependent cotranslational protein targeting to membrane, signal sequence recognition"/>
    <property type="evidence" value="ECO:0007669"/>
    <property type="project" value="TreeGrafter"/>
</dbReference>
<keyword evidence="4" id="KW-0687">Ribonucleoprotein</keyword>
<evidence type="ECO:0000256" key="2">
    <source>
        <dbReference type="ARBA" id="ARBA00022490"/>
    </source>
</evidence>
<dbReference type="OrthoDB" id="2190947at2759"/>
<dbReference type="InterPro" id="IPR002778">
    <property type="entry name" value="Signal_recog_particle_SRP19"/>
</dbReference>
<dbReference type="GO" id="GO:0008312">
    <property type="term" value="F:7S RNA binding"/>
    <property type="evidence" value="ECO:0007669"/>
    <property type="project" value="InterPro"/>
</dbReference>
<evidence type="ECO:0000256" key="3">
    <source>
        <dbReference type="ARBA" id="ARBA00023135"/>
    </source>
</evidence>
<dbReference type="SUPFAM" id="SSF69695">
    <property type="entry name" value="SRP19"/>
    <property type="match status" value="1"/>
</dbReference>
<accession>A0A0V0QN16</accession>
<dbReference type="AlphaFoldDB" id="A0A0V0QN16"/>
<dbReference type="InterPro" id="IPR036521">
    <property type="entry name" value="SRP19-like_sf"/>
</dbReference>
<dbReference type="PANTHER" id="PTHR17453:SF0">
    <property type="entry name" value="SIGNAL RECOGNITION PARTICLE 19 KDA PROTEIN"/>
    <property type="match status" value="1"/>
</dbReference>
<keyword evidence="2" id="KW-0963">Cytoplasm</keyword>
<dbReference type="InParanoid" id="A0A0V0QN16"/>
<dbReference type="GO" id="GO:0005786">
    <property type="term" value="C:signal recognition particle, endoplasmic reticulum targeting"/>
    <property type="evidence" value="ECO:0007669"/>
    <property type="project" value="UniProtKB-KW"/>
</dbReference>
<dbReference type="Pfam" id="PF01922">
    <property type="entry name" value="SRP19"/>
    <property type="match status" value="1"/>
</dbReference>
<comment type="subcellular location">
    <subcellularLocation>
        <location evidence="1">Cytoplasm</location>
    </subcellularLocation>
</comment>
<dbReference type="EMBL" id="LDAU01000131">
    <property type="protein sequence ID" value="KRX03448.1"/>
    <property type="molecule type" value="Genomic_DNA"/>
</dbReference>
<gene>
    <name evidence="6" type="ORF">PPERSA_02827</name>
</gene>
<reference evidence="6 7" key="1">
    <citation type="journal article" date="2015" name="Sci. Rep.">
        <title>Genome of the facultative scuticociliatosis pathogen Pseudocohnilembus persalinus provides insight into its virulence through horizontal gene transfer.</title>
        <authorList>
            <person name="Xiong J."/>
            <person name="Wang G."/>
            <person name="Cheng J."/>
            <person name="Tian M."/>
            <person name="Pan X."/>
            <person name="Warren A."/>
            <person name="Jiang C."/>
            <person name="Yuan D."/>
            <person name="Miao W."/>
        </authorList>
    </citation>
    <scope>NUCLEOTIDE SEQUENCE [LARGE SCALE GENOMIC DNA]</scope>
    <source>
        <strain evidence="6">36N120E</strain>
    </source>
</reference>
<dbReference type="OMA" id="WELAHIV"/>
<evidence type="ECO:0000256" key="4">
    <source>
        <dbReference type="ARBA" id="ARBA00023274"/>
    </source>
</evidence>
<feature type="region of interest" description="Disordered" evidence="5">
    <location>
        <begin position="139"/>
        <end position="164"/>
    </location>
</feature>
<evidence type="ECO:0000256" key="5">
    <source>
        <dbReference type="SAM" id="MobiDB-lite"/>
    </source>
</evidence>
<dbReference type="Proteomes" id="UP000054937">
    <property type="component" value="Unassembled WGS sequence"/>
</dbReference>
<comment type="caution">
    <text evidence="6">The sequence shown here is derived from an EMBL/GenBank/DDBJ whole genome shotgun (WGS) entry which is preliminary data.</text>
</comment>
<evidence type="ECO:0000256" key="1">
    <source>
        <dbReference type="ARBA" id="ARBA00004496"/>
    </source>
</evidence>
<sequence>MEYQQEVKLEAKNWKAIYPQYISKNLTVSEGRKISKEIAVPNPTIAEIATALKQLRLHCLVETSKAYSRNWMMKGRIKVKLYNENQKPVDSKYSSKVQLLKEICKIIKETPARKENPEGKPVPGSKEFCLSMDILDKQSNQANDDDEQIITKKQQKLQKKGKKK</sequence>
<feature type="compositionally biased region" description="Basic residues" evidence="5">
    <location>
        <begin position="153"/>
        <end position="164"/>
    </location>
</feature>
<organism evidence="6 7">
    <name type="scientific">Pseudocohnilembus persalinus</name>
    <name type="common">Ciliate</name>
    <dbReference type="NCBI Taxonomy" id="266149"/>
    <lineage>
        <taxon>Eukaryota</taxon>
        <taxon>Sar</taxon>
        <taxon>Alveolata</taxon>
        <taxon>Ciliophora</taxon>
        <taxon>Intramacronucleata</taxon>
        <taxon>Oligohymenophorea</taxon>
        <taxon>Scuticociliatia</taxon>
        <taxon>Philasterida</taxon>
        <taxon>Pseudocohnilembidae</taxon>
        <taxon>Pseudocohnilembus</taxon>
    </lineage>
</organism>